<dbReference type="PRINTS" id="PR00099">
    <property type="entry name" value="CPSGATASE"/>
</dbReference>
<comment type="caution">
    <text evidence="3">The sequence shown here is derived from an EMBL/GenBank/DDBJ whole genome shotgun (WGS) entry which is preliminary data.</text>
</comment>
<sequence length="210" mass="23820">MRILFVNNYDSFVYNLVNYICQLQPNGEVIIEDNHVSVDKLKEMRIDKIIISPGPGHPKYDTGTVIPIIKEFYSSIPILGVCLGHQAIVEAFGEDKEIEYIDRAKVGPMHGKQSKIFHDQATIFKNIPNPLQVIRYHSLAAKGDILPQDLKITATADDGTIMAVRHKKYIVEGIQFHPESIRMKPHGMQILKNFLEISSNNDLRNQNLSL</sequence>
<dbReference type="PRINTS" id="PR00096">
    <property type="entry name" value="GATASE"/>
</dbReference>
<proteinExistence type="predicted"/>
<dbReference type="PROSITE" id="PS51273">
    <property type="entry name" value="GATASE_TYPE_1"/>
    <property type="match status" value="1"/>
</dbReference>
<gene>
    <name evidence="3" type="ORF">LCGC14_0562710</name>
</gene>
<feature type="domain" description="Glutamine amidotransferase" evidence="2">
    <location>
        <begin position="5"/>
        <end position="195"/>
    </location>
</feature>
<protein>
    <recommendedName>
        <fullName evidence="2">Glutamine amidotransferase domain-containing protein</fullName>
    </recommendedName>
</protein>
<dbReference type="InterPro" id="IPR050472">
    <property type="entry name" value="Anth_synth/Amidotransfase"/>
</dbReference>
<evidence type="ECO:0000259" key="2">
    <source>
        <dbReference type="Pfam" id="PF00117"/>
    </source>
</evidence>
<dbReference type="PRINTS" id="PR00097">
    <property type="entry name" value="ANTSNTHASEII"/>
</dbReference>
<dbReference type="GO" id="GO:0005829">
    <property type="term" value="C:cytosol"/>
    <property type="evidence" value="ECO:0007669"/>
    <property type="project" value="TreeGrafter"/>
</dbReference>
<dbReference type="GO" id="GO:0004049">
    <property type="term" value="F:anthranilate synthase activity"/>
    <property type="evidence" value="ECO:0007669"/>
    <property type="project" value="TreeGrafter"/>
</dbReference>
<dbReference type="AlphaFoldDB" id="A0A0F9RRU4"/>
<keyword evidence="1" id="KW-0315">Glutamine amidotransferase</keyword>
<dbReference type="Gene3D" id="3.40.50.880">
    <property type="match status" value="1"/>
</dbReference>
<dbReference type="EMBL" id="LAZR01000805">
    <property type="protein sequence ID" value="KKN57399.1"/>
    <property type="molecule type" value="Genomic_DNA"/>
</dbReference>
<evidence type="ECO:0000313" key="3">
    <source>
        <dbReference type="EMBL" id="KKN57399.1"/>
    </source>
</evidence>
<dbReference type="InterPro" id="IPR017926">
    <property type="entry name" value="GATASE"/>
</dbReference>
<dbReference type="PANTHER" id="PTHR43418:SF4">
    <property type="entry name" value="MULTIFUNCTIONAL TRYPTOPHAN BIOSYNTHESIS PROTEIN"/>
    <property type="match status" value="1"/>
</dbReference>
<dbReference type="SUPFAM" id="SSF52317">
    <property type="entry name" value="Class I glutamine amidotransferase-like"/>
    <property type="match status" value="1"/>
</dbReference>
<dbReference type="Pfam" id="PF00117">
    <property type="entry name" value="GATase"/>
    <property type="match status" value="1"/>
</dbReference>
<dbReference type="InterPro" id="IPR029062">
    <property type="entry name" value="Class_I_gatase-like"/>
</dbReference>
<name>A0A0F9RRU4_9ZZZZ</name>
<dbReference type="NCBIfam" id="TIGR00566">
    <property type="entry name" value="trpG_papA"/>
    <property type="match status" value="1"/>
</dbReference>
<dbReference type="GO" id="GO:0000162">
    <property type="term" value="P:L-tryptophan biosynthetic process"/>
    <property type="evidence" value="ECO:0007669"/>
    <property type="project" value="TreeGrafter"/>
</dbReference>
<dbReference type="InterPro" id="IPR006221">
    <property type="entry name" value="TrpG/PapA_dom"/>
</dbReference>
<evidence type="ECO:0000256" key="1">
    <source>
        <dbReference type="ARBA" id="ARBA00022962"/>
    </source>
</evidence>
<dbReference type="FunFam" id="3.40.50.880:FF:000003">
    <property type="entry name" value="Anthranilate synthase component II"/>
    <property type="match status" value="1"/>
</dbReference>
<accession>A0A0F9RRU4</accession>
<reference evidence="3" key="1">
    <citation type="journal article" date="2015" name="Nature">
        <title>Complex archaea that bridge the gap between prokaryotes and eukaryotes.</title>
        <authorList>
            <person name="Spang A."/>
            <person name="Saw J.H."/>
            <person name="Jorgensen S.L."/>
            <person name="Zaremba-Niedzwiedzka K."/>
            <person name="Martijn J."/>
            <person name="Lind A.E."/>
            <person name="van Eijk R."/>
            <person name="Schleper C."/>
            <person name="Guy L."/>
            <person name="Ettema T.J."/>
        </authorList>
    </citation>
    <scope>NUCLEOTIDE SEQUENCE</scope>
</reference>
<organism evidence="3">
    <name type="scientific">marine sediment metagenome</name>
    <dbReference type="NCBI Taxonomy" id="412755"/>
    <lineage>
        <taxon>unclassified sequences</taxon>
        <taxon>metagenomes</taxon>
        <taxon>ecological metagenomes</taxon>
    </lineage>
</organism>
<dbReference type="CDD" id="cd01743">
    <property type="entry name" value="GATase1_Anthranilate_Synthase"/>
    <property type="match status" value="1"/>
</dbReference>
<dbReference type="PANTHER" id="PTHR43418">
    <property type="entry name" value="MULTIFUNCTIONAL TRYPTOPHAN BIOSYNTHESIS PROTEIN-RELATED"/>
    <property type="match status" value="1"/>
</dbReference>